<dbReference type="PANTHER" id="PTHR33164">
    <property type="entry name" value="TRANSCRIPTIONAL REGULATOR, MARR FAMILY"/>
    <property type="match status" value="1"/>
</dbReference>
<dbReference type="PANTHER" id="PTHR33164:SF44">
    <property type="entry name" value="TRANSCRIPTIONAL REGULATORY PROTEIN"/>
    <property type="match status" value="1"/>
</dbReference>
<evidence type="ECO:0000256" key="1">
    <source>
        <dbReference type="ARBA" id="ARBA00023015"/>
    </source>
</evidence>
<dbReference type="Proteomes" id="UP001162891">
    <property type="component" value="Chromosome"/>
</dbReference>
<evidence type="ECO:0000313" key="6">
    <source>
        <dbReference type="Proteomes" id="UP001162891"/>
    </source>
</evidence>
<dbReference type="InterPro" id="IPR000835">
    <property type="entry name" value="HTH_MarR-typ"/>
</dbReference>
<name>A0ABM7WRL8_9BACT</name>
<proteinExistence type="predicted"/>
<feature type="domain" description="HTH marR-type" evidence="4">
    <location>
        <begin position="10"/>
        <end position="142"/>
    </location>
</feature>
<dbReference type="SMART" id="SM00347">
    <property type="entry name" value="HTH_MARR"/>
    <property type="match status" value="1"/>
</dbReference>
<dbReference type="InterPro" id="IPR036390">
    <property type="entry name" value="WH_DNA-bd_sf"/>
</dbReference>
<keyword evidence="1" id="KW-0805">Transcription regulation</keyword>
<accession>A0ABM7WRL8</accession>
<evidence type="ECO:0000256" key="2">
    <source>
        <dbReference type="ARBA" id="ARBA00023125"/>
    </source>
</evidence>
<dbReference type="PROSITE" id="PS01117">
    <property type="entry name" value="HTH_MARR_1"/>
    <property type="match status" value="1"/>
</dbReference>
<dbReference type="Gene3D" id="1.10.10.10">
    <property type="entry name" value="Winged helix-like DNA-binding domain superfamily/Winged helix DNA-binding domain"/>
    <property type="match status" value="1"/>
</dbReference>
<dbReference type="InterPro" id="IPR023187">
    <property type="entry name" value="Tscrpt_reg_MarR-type_CS"/>
</dbReference>
<evidence type="ECO:0000259" key="4">
    <source>
        <dbReference type="PROSITE" id="PS50995"/>
    </source>
</evidence>
<dbReference type="InterPro" id="IPR039422">
    <property type="entry name" value="MarR/SlyA-like"/>
</dbReference>
<protein>
    <recommendedName>
        <fullName evidence="4">HTH marR-type domain-containing protein</fullName>
    </recommendedName>
</protein>
<keyword evidence="3" id="KW-0804">Transcription</keyword>
<dbReference type="Pfam" id="PF12802">
    <property type="entry name" value="MarR_2"/>
    <property type="match status" value="1"/>
</dbReference>
<keyword evidence="6" id="KW-1185">Reference proteome</keyword>
<evidence type="ECO:0000256" key="3">
    <source>
        <dbReference type="ARBA" id="ARBA00023163"/>
    </source>
</evidence>
<sequence length="161" mass="17862">MIDQKTRDALDEALELLFFAFRDLTAEPDRVLADRRLSRVHHRILYFVRRNPGLGPGELIRILRVSKQALARPLKDLVEQGLVAAAPVPENRRRKALRLTPAGARLERRLSGSQRRRFAGAFGAAGASASEGWRAVMAILGARRTDPAAAAAPAPRRRERA</sequence>
<dbReference type="PROSITE" id="PS50995">
    <property type="entry name" value="HTH_MARR_2"/>
    <property type="match status" value="1"/>
</dbReference>
<keyword evidence="2" id="KW-0238">DNA-binding</keyword>
<dbReference type="EMBL" id="AP025591">
    <property type="protein sequence ID" value="BDG02096.1"/>
    <property type="molecule type" value="Genomic_DNA"/>
</dbReference>
<gene>
    <name evidence="5" type="ORF">AMOR_10920</name>
</gene>
<organism evidence="5 6">
    <name type="scientific">Anaeromyxobacter oryzae</name>
    <dbReference type="NCBI Taxonomy" id="2918170"/>
    <lineage>
        <taxon>Bacteria</taxon>
        <taxon>Pseudomonadati</taxon>
        <taxon>Myxococcota</taxon>
        <taxon>Myxococcia</taxon>
        <taxon>Myxococcales</taxon>
        <taxon>Cystobacterineae</taxon>
        <taxon>Anaeromyxobacteraceae</taxon>
        <taxon>Anaeromyxobacter</taxon>
    </lineage>
</organism>
<evidence type="ECO:0000313" key="5">
    <source>
        <dbReference type="EMBL" id="BDG02096.1"/>
    </source>
</evidence>
<dbReference type="SUPFAM" id="SSF46785">
    <property type="entry name" value="Winged helix' DNA-binding domain"/>
    <property type="match status" value="1"/>
</dbReference>
<reference evidence="6" key="1">
    <citation type="journal article" date="2022" name="Int. J. Syst. Evol. Microbiol.">
        <title>Anaeromyxobacter oryzae sp. nov., Anaeromyxobacter diazotrophicus sp. nov. and Anaeromyxobacter paludicola sp. nov., isolated from paddy soils.</title>
        <authorList>
            <person name="Itoh H."/>
            <person name="Xu Z."/>
            <person name="Mise K."/>
            <person name="Masuda Y."/>
            <person name="Ushijima N."/>
            <person name="Hayakawa C."/>
            <person name="Shiratori Y."/>
            <person name="Senoo K."/>
        </authorList>
    </citation>
    <scope>NUCLEOTIDE SEQUENCE [LARGE SCALE GENOMIC DNA]</scope>
    <source>
        <strain evidence="6">Red232</strain>
    </source>
</reference>
<dbReference type="InterPro" id="IPR036388">
    <property type="entry name" value="WH-like_DNA-bd_sf"/>
</dbReference>
<dbReference type="RefSeq" id="WP_248359339.1">
    <property type="nucleotide sequence ID" value="NZ_AP025591.1"/>
</dbReference>